<dbReference type="InterPro" id="IPR036852">
    <property type="entry name" value="Peptidase_S8/S53_dom_sf"/>
</dbReference>
<dbReference type="Pfam" id="PF00082">
    <property type="entry name" value="Peptidase_S8"/>
    <property type="match status" value="1"/>
</dbReference>
<keyword evidence="3 5" id="KW-0378">Hydrolase</keyword>
<evidence type="ECO:0000259" key="6">
    <source>
        <dbReference type="Pfam" id="PF00082"/>
    </source>
</evidence>
<gene>
    <name evidence="7" type="ORF">ACFSTE_01655</name>
</gene>
<name>A0ABW5N4I4_9FLAO</name>
<dbReference type="EMBL" id="JBHULX010000001">
    <property type="protein sequence ID" value="MFD2589518.1"/>
    <property type="molecule type" value="Genomic_DNA"/>
</dbReference>
<feature type="domain" description="Peptidase S8/S53" evidence="6">
    <location>
        <begin position="155"/>
        <end position="411"/>
    </location>
</feature>
<organism evidence="7 8">
    <name type="scientific">Aquimarina hainanensis</name>
    <dbReference type="NCBI Taxonomy" id="1578017"/>
    <lineage>
        <taxon>Bacteria</taxon>
        <taxon>Pseudomonadati</taxon>
        <taxon>Bacteroidota</taxon>
        <taxon>Flavobacteriia</taxon>
        <taxon>Flavobacteriales</taxon>
        <taxon>Flavobacteriaceae</taxon>
        <taxon>Aquimarina</taxon>
    </lineage>
</organism>
<dbReference type="InterPro" id="IPR050131">
    <property type="entry name" value="Peptidase_S8_subtilisin-like"/>
</dbReference>
<evidence type="ECO:0000313" key="7">
    <source>
        <dbReference type="EMBL" id="MFD2589518.1"/>
    </source>
</evidence>
<dbReference type="RefSeq" id="WP_378258127.1">
    <property type="nucleotide sequence ID" value="NZ_JBHSJV010000001.1"/>
</dbReference>
<keyword evidence="4 5" id="KW-0720">Serine protease</keyword>
<reference evidence="8" key="1">
    <citation type="journal article" date="2019" name="Int. J. Syst. Evol. Microbiol.">
        <title>The Global Catalogue of Microorganisms (GCM) 10K type strain sequencing project: providing services to taxonomists for standard genome sequencing and annotation.</title>
        <authorList>
            <consortium name="The Broad Institute Genomics Platform"/>
            <consortium name="The Broad Institute Genome Sequencing Center for Infectious Disease"/>
            <person name="Wu L."/>
            <person name="Ma J."/>
        </authorList>
    </citation>
    <scope>NUCLEOTIDE SEQUENCE [LARGE SCALE GENOMIC DNA]</scope>
    <source>
        <strain evidence="8">KCTC 42423</strain>
    </source>
</reference>
<feature type="active site" description="Charge relay system" evidence="5">
    <location>
        <position position="394"/>
    </location>
</feature>
<keyword evidence="8" id="KW-1185">Reference proteome</keyword>
<dbReference type="InterPro" id="IPR015500">
    <property type="entry name" value="Peptidase_S8_subtilisin-rel"/>
</dbReference>
<dbReference type="Gene3D" id="3.40.50.200">
    <property type="entry name" value="Peptidase S8/S53 domain"/>
    <property type="match status" value="1"/>
</dbReference>
<comment type="similarity">
    <text evidence="1 5">Belongs to the peptidase S8 family.</text>
</comment>
<feature type="active site" description="Charge relay system" evidence="5">
    <location>
        <position position="238"/>
    </location>
</feature>
<evidence type="ECO:0000256" key="3">
    <source>
        <dbReference type="ARBA" id="ARBA00022801"/>
    </source>
</evidence>
<keyword evidence="2 5" id="KW-0645">Protease</keyword>
<evidence type="ECO:0000256" key="4">
    <source>
        <dbReference type="ARBA" id="ARBA00022825"/>
    </source>
</evidence>
<sequence length="442" mass="49602">MTRLTPLVSILILLFLYSGCSRDPLQEPIVKSIPKTPENQSSKNAPLQNLPIESSNELIVQFKQGVSTVQKQAIRQRYEVKTYQTCNCSNQQIEKWEFKEGIDIEGRKGQITQDDVGIESVDNEFSYLMEAVTTGWIPYSQSPDLIRSRTKANNAGITIAILDTGIHLQKLPVSTPFLYNPGRNTTTLHTDIRVRRNQSPFVQSSQRPRTPCSYNGQTEISGWDFVNHDFDTFDDHGHGTKVANVIITNMENEQINNYQILPVKVMNDQGKGSYFDLICGYIYASKKESVSIINMSFGWYNTPFVLLPKLMSENTHITHITSAGNSNKNTDFYPHYPSAYPFDNVIAVGSFNEGKDGKVSFSNYGRNSVDFLSLGTAVPIEDNLGDISYAYGTSFAAPFVAVKAAKHKIDFNETPLEITNRIYTNGTPVSFPTFTKYNVIVE</sequence>
<feature type="active site" description="Charge relay system" evidence="5">
    <location>
        <position position="163"/>
    </location>
</feature>
<dbReference type="PANTHER" id="PTHR43806">
    <property type="entry name" value="PEPTIDASE S8"/>
    <property type="match status" value="1"/>
</dbReference>
<dbReference type="PRINTS" id="PR00723">
    <property type="entry name" value="SUBTILISIN"/>
</dbReference>
<dbReference type="Proteomes" id="UP001597459">
    <property type="component" value="Unassembled WGS sequence"/>
</dbReference>
<comment type="caution">
    <text evidence="7">The sequence shown here is derived from an EMBL/GenBank/DDBJ whole genome shotgun (WGS) entry which is preliminary data.</text>
</comment>
<evidence type="ECO:0000256" key="2">
    <source>
        <dbReference type="ARBA" id="ARBA00022670"/>
    </source>
</evidence>
<dbReference type="SUPFAM" id="SSF52743">
    <property type="entry name" value="Subtilisin-like"/>
    <property type="match status" value="1"/>
</dbReference>
<proteinExistence type="inferred from homology"/>
<evidence type="ECO:0000313" key="8">
    <source>
        <dbReference type="Proteomes" id="UP001597459"/>
    </source>
</evidence>
<evidence type="ECO:0000256" key="1">
    <source>
        <dbReference type="ARBA" id="ARBA00011073"/>
    </source>
</evidence>
<accession>A0ABW5N4I4</accession>
<dbReference type="PROSITE" id="PS51892">
    <property type="entry name" value="SUBTILASE"/>
    <property type="match status" value="1"/>
</dbReference>
<dbReference type="InterPro" id="IPR000209">
    <property type="entry name" value="Peptidase_S8/S53_dom"/>
</dbReference>
<dbReference type="PANTHER" id="PTHR43806:SF11">
    <property type="entry name" value="CEREVISIN-RELATED"/>
    <property type="match status" value="1"/>
</dbReference>
<evidence type="ECO:0000256" key="5">
    <source>
        <dbReference type="PROSITE-ProRule" id="PRU01240"/>
    </source>
</evidence>
<protein>
    <submittedName>
        <fullName evidence="7">S8 family serine peptidase</fullName>
    </submittedName>
</protein>